<evidence type="ECO:0000313" key="2">
    <source>
        <dbReference type="Proteomes" id="UP000828941"/>
    </source>
</evidence>
<dbReference type="EMBL" id="CM039431">
    <property type="protein sequence ID" value="KAI4335523.1"/>
    <property type="molecule type" value="Genomic_DNA"/>
</dbReference>
<keyword evidence="2" id="KW-1185">Reference proteome</keyword>
<gene>
    <name evidence="1" type="ORF">L6164_014161</name>
</gene>
<reference evidence="1 2" key="1">
    <citation type="journal article" date="2022" name="DNA Res.">
        <title>Chromosomal-level genome assembly of the orchid tree Bauhinia variegata (Leguminosae; Cercidoideae) supports the allotetraploid origin hypothesis of Bauhinia.</title>
        <authorList>
            <person name="Zhong Y."/>
            <person name="Chen Y."/>
            <person name="Zheng D."/>
            <person name="Pang J."/>
            <person name="Liu Y."/>
            <person name="Luo S."/>
            <person name="Meng S."/>
            <person name="Qian L."/>
            <person name="Wei D."/>
            <person name="Dai S."/>
            <person name="Zhou R."/>
        </authorList>
    </citation>
    <scope>NUCLEOTIDE SEQUENCE [LARGE SCALE GENOMIC DNA]</scope>
    <source>
        <strain evidence="1">BV-YZ2020</strain>
    </source>
</reference>
<accession>A0ACB9NHL9</accession>
<protein>
    <submittedName>
        <fullName evidence="1">Uncharacterized protein</fullName>
    </submittedName>
</protein>
<proteinExistence type="predicted"/>
<evidence type="ECO:0000313" key="1">
    <source>
        <dbReference type="EMBL" id="KAI4335523.1"/>
    </source>
</evidence>
<dbReference type="Proteomes" id="UP000828941">
    <property type="component" value="Chromosome 6"/>
</dbReference>
<name>A0ACB9NHL9_BAUVA</name>
<comment type="caution">
    <text evidence="1">The sequence shown here is derived from an EMBL/GenBank/DDBJ whole genome shotgun (WGS) entry which is preliminary data.</text>
</comment>
<sequence length="474" mass="54264">MAEISAVSGMGESDITAMKETLRAQQQLLQKLYAELDEEREASATATSEALDMILRLQGEKAAVKMEASHYKRMAEEKIEHAENTLAVFEDLMYQKEMEIASFEFQVQAYKHKLLSMGCDFTASEFDFPEDLLEQRNEQNEQGGTIRRLSSLPPIPFNKNPSVMRAGRRRARSPSPCPAPFPDMFPKIVMENTDPGEVSVSLDLTRRSAECTYETLDSYWNQIKRLDEKVKVISDCKECEEEEKCENLERRRRSCSVSSQANQTSSNSEQENHCEGPTQDLESCSDPSSSVNVHDVFEVPPQPRKNHRVKRRERLNSEAENRLTKPDSVFEGMMESHVIHESEKLRSMLSGSHDFKIPSPKDTTTIIDHRKDGTGMECSASSFRPSMSRSVSQAEIGKLHQRIERIEAQRISTREEITREGDGEVQMRLLKDIQSQLNSIQSEMRSWKTQNSQPKSKRHVNLDPLQEAMLYFWL</sequence>
<organism evidence="1 2">
    <name type="scientific">Bauhinia variegata</name>
    <name type="common">Purple orchid tree</name>
    <name type="synonym">Phanera variegata</name>
    <dbReference type="NCBI Taxonomy" id="167791"/>
    <lineage>
        <taxon>Eukaryota</taxon>
        <taxon>Viridiplantae</taxon>
        <taxon>Streptophyta</taxon>
        <taxon>Embryophyta</taxon>
        <taxon>Tracheophyta</taxon>
        <taxon>Spermatophyta</taxon>
        <taxon>Magnoliopsida</taxon>
        <taxon>eudicotyledons</taxon>
        <taxon>Gunneridae</taxon>
        <taxon>Pentapetalae</taxon>
        <taxon>rosids</taxon>
        <taxon>fabids</taxon>
        <taxon>Fabales</taxon>
        <taxon>Fabaceae</taxon>
        <taxon>Cercidoideae</taxon>
        <taxon>Cercideae</taxon>
        <taxon>Bauhiniinae</taxon>
        <taxon>Bauhinia</taxon>
    </lineage>
</organism>